<keyword evidence="2" id="KW-0732">Signal</keyword>
<keyword evidence="5" id="KW-1185">Reference proteome</keyword>
<dbReference type="GeneID" id="96005204"/>
<organism evidence="4 5">
    <name type="scientific">Cladosporium halotolerans</name>
    <dbReference type="NCBI Taxonomy" id="1052096"/>
    <lineage>
        <taxon>Eukaryota</taxon>
        <taxon>Fungi</taxon>
        <taxon>Dikarya</taxon>
        <taxon>Ascomycota</taxon>
        <taxon>Pezizomycotina</taxon>
        <taxon>Dothideomycetes</taxon>
        <taxon>Dothideomycetidae</taxon>
        <taxon>Cladosporiales</taxon>
        <taxon>Cladosporiaceae</taxon>
        <taxon>Cladosporium</taxon>
    </lineage>
</organism>
<dbReference type="InterPro" id="IPR057229">
    <property type="entry name" value="DUF7907"/>
</dbReference>
<evidence type="ECO:0000313" key="4">
    <source>
        <dbReference type="EMBL" id="KAL1587430.1"/>
    </source>
</evidence>
<proteinExistence type="predicted"/>
<dbReference type="Pfam" id="PF25484">
    <property type="entry name" value="DUF7907"/>
    <property type="match status" value="1"/>
</dbReference>
<accession>A0AB34KRF9</accession>
<evidence type="ECO:0000256" key="2">
    <source>
        <dbReference type="SAM" id="SignalP"/>
    </source>
</evidence>
<feature type="signal peptide" evidence="2">
    <location>
        <begin position="1"/>
        <end position="16"/>
    </location>
</feature>
<name>A0AB34KRF9_9PEZI</name>
<reference evidence="4 5" key="1">
    <citation type="journal article" date="2020" name="Microbiol. Resour. Announc.">
        <title>Draft Genome Sequence of a Cladosporium Species Isolated from the Mesophotic Ascidian Didemnum maculosum.</title>
        <authorList>
            <person name="Gioti A."/>
            <person name="Siaperas R."/>
            <person name="Nikolaivits E."/>
            <person name="Le Goff G."/>
            <person name="Ouazzani J."/>
            <person name="Kotoulas G."/>
            <person name="Topakas E."/>
        </authorList>
    </citation>
    <scope>NUCLEOTIDE SEQUENCE [LARGE SCALE GENOMIC DNA]</scope>
    <source>
        <strain evidence="4 5">TM138-S3</strain>
    </source>
</reference>
<feature type="domain" description="DUF7907" evidence="3">
    <location>
        <begin position="32"/>
        <end position="184"/>
    </location>
</feature>
<sequence>MLLSAAALMLSSVCSALVVPRENNSSEPQPSQKFIVHSRPQGSDSFDKSLGYLFAEYSYGGGYSATLHTAKSDAIAGVISDVNDPDNAALNFPSGDYSQGFKLSELSEQYPNSLAQIYSGQDGTPGMAIEDGLLKWNSPDGTPISWFACENWALRWGPATALFYKREGTATTEGCVDVDLVAEYE</sequence>
<gene>
    <name evidence="4" type="ORF">WHR41_03760</name>
</gene>
<dbReference type="Proteomes" id="UP000803884">
    <property type="component" value="Unassembled WGS sequence"/>
</dbReference>
<protein>
    <recommendedName>
        <fullName evidence="3">DUF7907 domain-containing protein</fullName>
    </recommendedName>
</protein>
<dbReference type="EMBL" id="JAAQHG020000010">
    <property type="protein sequence ID" value="KAL1587430.1"/>
    <property type="molecule type" value="Genomic_DNA"/>
</dbReference>
<dbReference type="AlphaFoldDB" id="A0AB34KRF9"/>
<comment type="caution">
    <text evidence="4">The sequence shown here is derived from an EMBL/GenBank/DDBJ whole genome shotgun (WGS) entry which is preliminary data.</text>
</comment>
<feature type="chain" id="PRO_5044238081" description="DUF7907 domain-containing protein" evidence="2">
    <location>
        <begin position="17"/>
        <end position="185"/>
    </location>
</feature>
<feature type="region of interest" description="Disordered" evidence="1">
    <location>
        <begin position="22"/>
        <end position="43"/>
    </location>
</feature>
<dbReference type="RefSeq" id="XP_069230535.1">
    <property type="nucleotide sequence ID" value="XM_069372366.1"/>
</dbReference>
<evidence type="ECO:0000259" key="3">
    <source>
        <dbReference type="Pfam" id="PF25484"/>
    </source>
</evidence>
<feature type="compositionally biased region" description="Polar residues" evidence="1">
    <location>
        <begin position="22"/>
        <end position="32"/>
    </location>
</feature>
<evidence type="ECO:0000313" key="5">
    <source>
        <dbReference type="Proteomes" id="UP000803884"/>
    </source>
</evidence>
<evidence type="ECO:0000256" key="1">
    <source>
        <dbReference type="SAM" id="MobiDB-lite"/>
    </source>
</evidence>